<name>A0A1I5PKA9_9EURY</name>
<dbReference type="AlphaFoldDB" id="A0A1I5PKA9"/>
<dbReference type="OrthoDB" id="269729at2157"/>
<dbReference type="EMBL" id="FOXI01000003">
    <property type="protein sequence ID" value="SFP34443.1"/>
    <property type="molecule type" value="Genomic_DNA"/>
</dbReference>
<proteinExistence type="predicted"/>
<sequence>MTEDAVSFSLSDGELTVRDEAGSGEVVVDVDGATSVTPATDAWFDVPVDAAVSVETSSMEVQGAPATQLRRVDGENYGSLTGGTFSIDGETYVDITTAMKLLVYVDGEMTGRFVGDAENPDSLLLTFDDPTRIVVGARSFHDSPIATMTVTDDPEDLMTAASHLGSAIKEWSAERSWPTLRGHPPAIEAGDELDVPDCLSVPDTDVTVAVPPNTADVLRVTPLAYYFGADVVSGDRAELRLGTQHVEPLGAGAELEQSVDDLLAHAIVLDSLVRIDGYYSLPRYEYEEIAPELPFYPPELYDEPIHRQLLEYLEVSFETIRPYMPTWHAVGTLRPTAAAAEAVPYLLSTLARVHVTPDGVPRQSPPDTGKPLDLSPSPAVPHRTAALPTPARERAAEHEERRSGDASVLFVGWEAPYGAGFTTVDWSRFKIDATPTATYRPSVTRAELRSLLAEEYAHVHYGNRVTEEGFVCSDGVLAFEDCPDGSVGAISFVWGQRTTAALTDLLDTVSVACLTDEQLSIEEAQELAVYLVLGRSVASSARLTGIDAVRYLGDALLPVAHRPVGYCPTVFQVERADDKFHVSTVLDTNERDLIGRVSTSRFQELSDRFQLSGTSVCIPEPVSGDELADMLTVDGIFRFDWRTESERDPALSAPDDLLTK</sequence>
<evidence type="ECO:0000256" key="1">
    <source>
        <dbReference type="SAM" id="MobiDB-lite"/>
    </source>
</evidence>
<organism evidence="2 3">
    <name type="scientific">Halolamina pelagica</name>
    <dbReference type="NCBI Taxonomy" id="699431"/>
    <lineage>
        <taxon>Archaea</taxon>
        <taxon>Methanobacteriati</taxon>
        <taxon>Methanobacteriota</taxon>
        <taxon>Stenosarchaea group</taxon>
        <taxon>Halobacteria</taxon>
        <taxon>Halobacteriales</taxon>
        <taxon>Haloferacaceae</taxon>
    </lineage>
</organism>
<protein>
    <submittedName>
        <fullName evidence="2">Uncharacterized protein</fullName>
    </submittedName>
</protein>
<dbReference type="RefSeq" id="WP_074876207.1">
    <property type="nucleotide sequence ID" value="NZ_FOXI01000003.1"/>
</dbReference>
<accession>A0A1I5PKA9</accession>
<keyword evidence="3" id="KW-1185">Reference proteome</keyword>
<evidence type="ECO:0000313" key="2">
    <source>
        <dbReference type="EMBL" id="SFP34443.1"/>
    </source>
</evidence>
<feature type="region of interest" description="Disordered" evidence="1">
    <location>
        <begin position="357"/>
        <end position="401"/>
    </location>
</feature>
<feature type="compositionally biased region" description="Basic and acidic residues" evidence="1">
    <location>
        <begin position="391"/>
        <end position="401"/>
    </location>
</feature>
<gene>
    <name evidence="2" type="ORF">SAMN05216277_10314</name>
</gene>
<evidence type="ECO:0000313" key="3">
    <source>
        <dbReference type="Proteomes" id="UP000183769"/>
    </source>
</evidence>
<reference evidence="3" key="1">
    <citation type="submission" date="2016-10" db="EMBL/GenBank/DDBJ databases">
        <authorList>
            <person name="Varghese N."/>
            <person name="Submissions S."/>
        </authorList>
    </citation>
    <scope>NUCLEOTIDE SEQUENCE [LARGE SCALE GENOMIC DNA]</scope>
    <source>
        <strain evidence="3">CGMCC 1.10329</strain>
    </source>
</reference>
<dbReference type="Proteomes" id="UP000183769">
    <property type="component" value="Unassembled WGS sequence"/>
</dbReference>